<proteinExistence type="predicted"/>
<dbReference type="AlphaFoldDB" id="A0A0F8YYU2"/>
<dbReference type="PANTHER" id="PTHR42862:SF1">
    <property type="entry name" value="DELTA-1-PYRROLINE-5-CARBOXYLATE DEHYDROGENASE 2, ISOFORM A-RELATED"/>
    <property type="match status" value="1"/>
</dbReference>
<dbReference type="Pfam" id="PF00171">
    <property type="entry name" value="Aldedh"/>
    <property type="match status" value="1"/>
</dbReference>
<evidence type="ECO:0000313" key="4">
    <source>
        <dbReference type="EMBL" id="KKK53146.1"/>
    </source>
</evidence>
<dbReference type="SUPFAM" id="SSF53720">
    <property type="entry name" value="ALDH-like"/>
    <property type="match status" value="1"/>
</dbReference>
<accession>A0A0F8YYU2</accession>
<dbReference type="EMBL" id="LAZR01066653">
    <property type="protein sequence ID" value="KKK53146.1"/>
    <property type="molecule type" value="Genomic_DNA"/>
</dbReference>
<keyword evidence="1" id="KW-0560">Oxidoreductase</keyword>
<organism evidence="4">
    <name type="scientific">marine sediment metagenome</name>
    <dbReference type="NCBI Taxonomy" id="412755"/>
    <lineage>
        <taxon>unclassified sequences</taxon>
        <taxon>metagenomes</taxon>
        <taxon>ecological metagenomes</taxon>
    </lineage>
</organism>
<dbReference type="GO" id="GO:0010133">
    <property type="term" value="P:L-proline catabolic process to L-glutamate"/>
    <property type="evidence" value="ECO:0007669"/>
    <property type="project" value="TreeGrafter"/>
</dbReference>
<evidence type="ECO:0000256" key="1">
    <source>
        <dbReference type="ARBA" id="ARBA00023002"/>
    </source>
</evidence>
<dbReference type="InterPro" id="IPR015590">
    <property type="entry name" value="Aldehyde_DH_dom"/>
</dbReference>
<protein>
    <recommendedName>
        <fullName evidence="3">Aldehyde dehydrogenase domain-containing protein</fullName>
    </recommendedName>
</protein>
<gene>
    <name evidence="4" type="ORF">LCGC14_3097720</name>
</gene>
<dbReference type="GO" id="GO:0003842">
    <property type="term" value="F:L-glutamate gamma-semialdehyde dehydrogenase activity"/>
    <property type="evidence" value="ECO:0007669"/>
    <property type="project" value="TreeGrafter"/>
</dbReference>
<comment type="caution">
    <text evidence="4">The sequence shown here is derived from an EMBL/GenBank/DDBJ whole genome shotgun (WGS) entry which is preliminary data.</text>
</comment>
<dbReference type="GO" id="GO:0009898">
    <property type="term" value="C:cytoplasmic side of plasma membrane"/>
    <property type="evidence" value="ECO:0007669"/>
    <property type="project" value="TreeGrafter"/>
</dbReference>
<evidence type="ECO:0000256" key="2">
    <source>
        <dbReference type="ARBA" id="ARBA00023027"/>
    </source>
</evidence>
<feature type="domain" description="Aldehyde dehydrogenase" evidence="3">
    <location>
        <begin position="59"/>
        <end position="223"/>
    </location>
</feature>
<dbReference type="Gene3D" id="3.40.605.10">
    <property type="entry name" value="Aldehyde Dehydrogenase, Chain A, domain 1"/>
    <property type="match status" value="1"/>
</dbReference>
<dbReference type="PANTHER" id="PTHR42862">
    <property type="entry name" value="DELTA-1-PYRROLINE-5-CARBOXYLATE DEHYDROGENASE 1, ISOFORM A-RELATED"/>
    <property type="match status" value="1"/>
</dbReference>
<dbReference type="InterPro" id="IPR050485">
    <property type="entry name" value="Proline_metab_enzyme"/>
</dbReference>
<keyword evidence="2" id="KW-0520">NAD</keyword>
<reference evidence="4" key="1">
    <citation type="journal article" date="2015" name="Nature">
        <title>Complex archaea that bridge the gap between prokaryotes and eukaryotes.</title>
        <authorList>
            <person name="Spang A."/>
            <person name="Saw J.H."/>
            <person name="Jorgensen S.L."/>
            <person name="Zaremba-Niedzwiedzka K."/>
            <person name="Martijn J."/>
            <person name="Lind A.E."/>
            <person name="van Eijk R."/>
            <person name="Schleper C."/>
            <person name="Guy L."/>
            <person name="Ettema T.J."/>
        </authorList>
    </citation>
    <scope>NUCLEOTIDE SEQUENCE</scope>
</reference>
<sequence>MSTGKFRVTVPVNEPVKSYAPGSPERALLKTELKTLKAGEMEIPCIIGGKEVRTGNTGTCVLPHDHGNVIGRYHKAGEKEVRDAVEAAQKGGAFWSSFSWEKRVSVFLKAADLLAGPWRQRMNSACMLSQSKNAFQAEIDAACELIDFFRFNTYYAMQVLEEQPMYSSPNVWNRVEYRALEGFVFAVTPFNFASIAGNLPSAPAIMGNTVLWKPASNAVYIAYQI</sequence>
<feature type="non-terminal residue" evidence="4">
    <location>
        <position position="225"/>
    </location>
</feature>
<name>A0A0F8YYU2_9ZZZZ</name>
<dbReference type="InterPro" id="IPR016162">
    <property type="entry name" value="Ald_DH_N"/>
</dbReference>
<dbReference type="InterPro" id="IPR016161">
    <property type="entry name" value="Ald_DH/histidinol_DH"/>
</dbReference>
<evidence type="ECO:0000259" key="3">
    <source>
        <dbReference type="Pfam" id="PF00171"/>
    </source>
</evidence>